<dbReference type="InterPro" id="IPR011110">
    <property type="entry name" value="Reg_prop"/>
</dbReference>
<evidence type="ECO:0000256" key="1">
    <source>
        <dbReference type="SAM" id="SignalP"/>
    </source>
</evidence>
<evidence type="ECO:0000313" key="3">
    <source>
        <dbReference type="Proteomes" id="UP000252355"/>
    </source>
</evidence>
<sequence length="329" mass="36192">MIMLGCLLAAVPQVSAVMPAGLQLERVLTPKEGLSHPVILSLAVGPEHVYIGTRKYLNVLKKDGTITHWTPENSKLKFLMIPAMAVRGHELWTTCRSPVAGGGTYRWDGLQWEWFEEIKDDMQSNYVSCFHVDDKNVLWIGTEDQGLNYYVHETNPFRKFGYLATKKGIVSNQIMCLTSRPGELWIGTVAGISVYRGQEGDRALVTNHTLTSGLPADRITALAATPERVYAGSTLGLQIFENGSWRLLGKEAGLADAWITALAVDGSDLWIGTARGLQVMRGGRIEPPIDHRDGLPAHQIRCLAIGRGPDGGTRLYVGTERGLAIFKRL</sequence>
<keyword evidence="1" id="KW-0732">Signal</keyword>
<protein>
    <submittedName>
        <fullName evidence="2">Two-component response regulator</fullName>
    </submittedName>
</protein>
<comment type="caution">
    <text evidence="2">The sequence shown here is derived from an EMBL/GenBank/DDBJ whole genome shotgun (WGS) entry which is preliminary data.</text>
</comment>
<dbReference type="SUPFAM" id="SSF63829">
    <property type="entry name" value="Calcium-dependent phosphotriesterase"/>
    <property type="match status" value="1"/>
</dbReference>
<name>A0A367ZUF1_9BACT</name>
<feature type="signal peptide" evidence="1">
    <location>
        <begin position="1"/>
        <end position="16"/>
    </location>
</feature>
<proteinExistence type="predicted"/>
<evidence type="ECO:0000313" key="2">
    <source>
        <dbReference type="EMBL" id="RCK80992.1"/>
    </source>
</evidence>
<reference evidence="2 3" key="1">
    <citation type="submission" date="2018-05" db="EMBL/GenBank/DDBJ databases">
        <title>A metagenomic window into the 2 km-deep terrestrial subsurface aquifer revealed taxonomically and functionally diverse microbial community comprising novel uncultured bacterial lineages.</title>
        <authorList>
            <person name="Kadnikov V.V."/>
            <person name="Mardanov A.V."/>
            <person name="Beletsky A.V."/>
            <person name="Banks D."/>
            <person name="Pimenov N.V."/>
            <person name="Frank Y.A."/>
            <person name="Karnachuk O.V."/>
            <person name="Ravin N.V."/>
        </authorList>
    </citation>
    <scope>NUCLEOTIDE SEQUENCE [LARGE SCALE GENOMIC DNA]</scope>
    <source>
        <strain evidence="2">BY5</strain>
    </source>
</reference>
<feature type="chain" id="PRO_5016570146" evidence="1">
    <location>
        <begin position="17"/>
        <end position="329"/>
    </location>
</feature>
<organism evidence="2 3">
    <name type="scientific">Candidatus Ozemobacter sibiricus</name>
    <dbReference type="NCBI Taxonomy" id="2268124"/>
    <lineage>
        <taxon>Bacteria</taxon>
        <taxon>Candidatus Ozemobacteria</taxon>
        <taxon>Candidatus Ozemobacterales</taxon>
        <taxon>Candidatus Ozemobacteraceae</taxon>
        <taxon>Candidatus Ozemobacter</taxon>
    </lineage>
</organism>
<dbReference type="EMBL" id="QOQW01000003">
    <property type="protein sequence ID" value="RCK80992.1"/>
    <property type="molecule type" value="Genomic_DNA"/>
</dbReference>
<dbReference type="Proteomes" id="UP000252355">
    <property type="component" value="Unassembled WGS sequence"/>
</dbReference>
<dbReference type="Gene3D" id="2.130.10.10">
    <property type="entry name" value="YVTN repeat-like/Quinoprotein amine dehydrogenase"/>
    <property type="match status" value="1"/>
</dbReference>
<accession>A0A367ZUF1</accession>
<dbReference type="AlphaFoldDB" id="A0A367ZUF1"/>
<dbReference type="Pfam" id="PF07494">
    <property type="entry name" value="Reg_prop"/>
    <property type="match status" value="1"/>
</dbReference>
<gene>
    <name evidence="2" type="ORF">OZSIB_2369</name>
</gene>
<dbReference type="InterPro" id="IPR015943">
    <property type="entry name" value="WD40/YVTN_repeat-like_dom_sf"/>
</dbReference>